<comment type="catalytic activity">
    <reaction evidence="3">
        <text>L-seryl-[protein] + ATP = O-phospho-L-seryl-[protein] + ADP + H(+)</text>
        <dbReference type="Rhea" id="RHEA:17989"/>
        <dbReference type="Rhea" id="RHEA-COMP:9863"/>
        <dbReference type="Rhea" id="RHEA-COMP:11604"/>
        <dbReference type="ChEBI" id="CHEBI:15378"/>
        <dbReference type="ChEBI" id="CHEBI:29999"/>
        <dbReference type="ChEBI" id="CHEBI:30616"/>
        <dbReference type="ChEBI" id="CHEBI:83421"/>
        <dbReference type="ChEBI" id="CHEBI:456216"/>
        <dbReference type="EC" id="2.7.11.1"/>
    </reaction>
</comment>
<dbReference type="AlphaFoldDB" id="A0A4S2N379"/>
<keyword evidence="7" id="KW-1185">Reference proteome</keyword>
<evidence type="ECO:0000256" key="3">
    <source>
        <dbReference type="ARBA" id="ARBA00048679"/>
    </source>
</evidence>
<feature type="compositionally biased region" description="Low complexity" evidence="4">
    <location>
        <begin position="425"/>
        <end position="438"/>
    </location>
</feature>
<evidence type="ECO:0000313" key="7">
    <source>
        <dbReference type="Proteomes" id="UP000298138"/>
    </source>
</evidence>
<evidence type="ECO:0000256" key="4">
    <source>
        <dbReference type="SAM" id="MobiDB-lite"/>
    </source>
</evidence>
<name>A0A4S2N379_9PEZI</name>
<evidence type="ECO:0000313" key="6">
    <source>
        <dbReference type="EMBL" id="TGZ83506.1"/>
    </source>
</evidence>
<feature type="compositionally biased region" description="Basic residues" evidence="4">
    <location>
        <begin position="446"/>
        <end position="455"/>
    </location>
</feature>
<dbReference type="PROSITE" id="PS00109">
    <property type="entry name" value="PROTEIN_KINASE_TYR"/>
    <property type="match status" value="1"/>
</dbReference>
<feature type="region of interest" description="Disordered" evidence="4">
    <location>
        <begin position="703"/>
        <end position="723"/>
    </location>
</feature>
<feature type="region of interest" description="Disordered" evidence="4">
    <location>
        <begin position="1"/>
        <end position="25"/>
    </location>
</feature>
<dbReference type="SUPFAM" id="SSF56112">
    <property type="entry name" value="Protein kinase-like (PK-like)"/>
    <property type="match status" value="1"/>
</dbReference>
<comment type="catalytic activity">
    <reaction evidence="2">
        <text>L-threonyl-[protein] + ATP = O-phospho-L-threonyl-[protein] + ADP + H(+)</text>
        <dbReference type="Rhea" id="RHEA:46608"/>
        <dbReference type="Rhea" id="RHEA-COMP:11060"/>
        <dbReference type="Rhea" id="RHEA-COMP:11605"/>
        <dbReference type="ChEBI" id="CHEBI:15378"/>
        <dbReference type="ChEBI" id="CHEBI:30013"/>
        <dbReference type="ChEBI" id="CHEBI:30616"/>
        <dbReference type="ChEBI" id="CHEBI:61977"/>
        <dbReference type="ChEBI" id="CHEBI:456216"/>
        <dbReference type="EC" id="2.7.11.1"/>
    </reaction>
</comment>
<dbReference type="Proteomes" id="UP000298138">
    <property type="component" value="Unassembled WGS sequence"/>
</dbReference>
<dbReference type="Pfam" id="PF17667">
    <property type="entry name" value="Pkinase_fungal"/>
    <property type="match status" value="1"/>
</dbReference>
<dbReference type="OrthoDB" id="5584477at2759"/>
<evidence type="ECO:0000256" key="2">
    <source>
        <dbReference type="ARBA" id="ARBA00047899"/>
    </source>
</evidence>
<dbReference type="PANTHER" id="PTHR38248:SF2">
    <property type="entry name" value="FUNK1 11"/>
    <property type="match status" value="1"/>
</dbReference>
<dbReference type="STRING" id="341454.A0A4S2N379"/>
<dbReference type="EMBL" id="ML220113">
    <property type="protein sequence ID" value="TGZ83506.1"/>
    <property type="molecule type" value="Genomic_DNA"/>
</dbReference>
<dbReference type="InterPro" id="IPR011009">
    <property type="entry name" value="Kinase-like_dom_sf"/>
</dbReference>
<dbReference type="EC" id="2.7.11.1" evidence="1"/>
<accession>A0A4S2N379</accession>
<proteinExistence type="predicted"/>
<dbReference type="Gene3D" id="1.10.510.10">
    <property type="entry name" value="Transferase(Phosphotransferase) domain 1"/>
    <property type="match status" value="1"/>
</dbReference>
<dbReference type="GO" id="GO:0004674">
    <property type="term" value="F:protein serine/threonine kinase activity"/>
    <property type="evidence" value="ECO:0007669"/>
    <property type="project" value="UniProtKB-EC"/>
</dbReference>
<protein>
    <recommendedName>
        <fullName evidence="1">non-specific serine/threonine protein kinase</fullName>
        <ecNumber evidence="1">2.7.11.1</ecNumber>
    </recommendedName>
</protein>
<sequence length="756" mass="85070">MAHSGGATTPVKRSSASQSSEPASNHLLRMGPLVADEIRGTVYSGFNARSFIDSLYPVCDSAHAEALIDRTFDVQSGRWKSWPKEPTEQAVIQWLKQWTKRLVEVFGAGEARSRVRNSGHVPLFNGSARRKPDVIFIACNLSLPCSENRDQSCTAECEEEADYCTVCAVSWDRVRVVGELKQNAGTSGSQHRADRKMVLTIAHRVREIFGAQSGRRYVHAFSLCGSLLRCFLFDRSGVFASEHFDIHSQPDLTVRVFAAYLYGSPDWTGFDPTIQVVDENQDLRTYDPTAQDRGDPFVKFVEDGNTTRLYLDPKPLFLQPTIASRGSVCWRARRADSDRDRWEFVVKDQWRSKQREHEGVHLQRLEGVKGVAQRVHHEDVMVDGQRDDTADAIRRGLNYKSPSVTEVVMPSNYAEYQLMAEGTGSLSNSLSSSAATLPTRPPPPALHHHNLRNKCSHSSIDNQGSHSSIDNQRSQTPKRRRNDTCESAPTSVPYNRIHGRLVLRGVGRRLKEFKTREELLLAFRSAIVGYRNMLGKNILHRDVSVNNIMISSPDPGGYLIDLDFAVPLDRRSASGAPHRTGTPEFMAIDVLEGRSHAPRHDLESFFYVLIWMYTHYPVPGVGSPEPPAFISPVRSWCLGSYVDMARQKRALHDDMYLSKWYLPGFYEGWRRNSTWDLAVEWWELLFQKSPDMSAAQKMKMMTRGGGGVKEEHPSPKSEVEKGMQLSKKMIAALDKAVETLRQEEIGDGKGGETKSS</sequence>
<feature type="region of interest" description="Disordered" evidence="4">
    <location>
        <begin position="424"/>
        <end position="491"/>
    </location>
</feature>
<dbReference type="InterPro" id="IPR008266">
    <property type="entry name" value="Tyr_kinase_AS"/>
</dbReference>
<feature type="compositionally biased region" description="Polar residues" evidence="4">
    <location>
        <begin position="456"/>
        <end position="475"/>
    </location>
</feature>
<feature type="compositionally biased region" description="Low complexity" evidence="4">
    <location>
        <begin position="14"/>
        <end position="24"/>
    </location>
</feature>
<dbReference type="InParanoid" id="A0A4S2N379"/>
<evidence type="ECO:0000259" key="5">
    <source>
        <dbReference type="Pfam" id="PF17667"/>
    </source>
</evidence>
<feature type="domain" description="Fungal-type protein kinase" evidence="5">
    <location>
        <begin position="168"/>
        <end position="612"/>
    </location>
</feature>
<dbReference type="InterPro" id="IPR040976">
    <property type="entry name" value="Pkinase_fungal"/>
</dbReference>
<organism evidence="6 7">
    <name type="scientific">Ascodesmis nigricans</name>
    <dbReference type="NCBI Taxonomy" id="341454"/>
    <lineage>
        <taxon>Eukaryota</taxon>
        <taxon>Fungi</taxon>
        <taxon>Dikarya</taxon>
        <taxon>Ascomycota</taxon>
        <taxon>Pezizomycotina</taxon>
        <taxon>Pezizomycetes</taxon>
        <taxon>Pezizales</taxon>
        <taxon>Ascodesmidaceae</taxon>
        <taxon>Ascodesmis</taxon>
    </lineage>
</organism>
<dbReference type="PANTHER" id="PTHR38248">
    <property type="entry name" value="FUNK1 6"/>
    <property type="match status" value="1"/>
</dbReference>
<gene>
    <name evidence="6" type="ORF">EX30DRAFT_368855</name>
</gene>
<evidence type="ECO:0000256" key="1">
    <source>
        <dbReference type="ARBA" id="ARBA00012513"/>
    </source>
</evidence>
<feature type="compositionally biased region" description="Basic and acidic residues" evidence="4">
    <location>
        <begin position="708"/>
        <end position="721"/>
    </location>
</feature>
<reference evidence="6 7" key="1">
    <citation type="submission" date="2019-04" db="EMBL/GenBank/DDBJ databases">
        <title>Comparative genomics and transcriptomics to analyze fruiting body development in filamentous ascomycetes.</title>
        <authorList>
            <consortium name="DOE Joint Genome Institute"/>
            <person name="Lutkenhaus R."/>
            <person name="Traeger S."/>
            <person name="Breuer J."/>
            <person name="Kuo A."/>
            <person name="Lipzen A."/>
            <person name="Pangilinan J."/>
            <person name="Dilworth D."/>
            <person name="Sandor L."/>
            <person name="Poggeler S."/>
            <person name="Barry K."/>
            <person name="Grigoriev I.V."/>
            <person name="Nowrousian M."/>
        </authorList>
    </citation>
    <scope>NUCLEOTIDE SEQUENCE [LARGE SCALE GENOMIC DNA]</scope>
    <source>
        <strain evidence="6 7">CBS 389.68</strain>
    </source>
</reference>